<name>A0A9P4YCE4_CRYP1</name>
<evidence type="ECO:0000313" key="4">
    <source>
        <dbReference type="EMBL" id="KAF3770773.1"/>
    </source>
</evidence>
<keyword evidence="1" id="KW-0539">Nucleus</keyword>
<comment type="caution">
    <text evidence="4">The sequence shown here is derived from an EMBL/GenBank/DDBJ whole genome shotgun (WGS) entry which is preliminary data.</text>
</comment>
<dbReference type="Gene3D" id="4.10.240.10">
    <property type="entry name" value="Zn(2)-C6 fungal-type DNA-binding domain"/>
    <property type="match status" value="1"/>
</dbReference>
<proteinExistence type="predicted"/>
<evidence type="ECO:0000313" key="5">
    <source>
        <dbReference type="Proteomes" id="UP000803844"/>
    </source>
</evidence>
<protein>
    <recommendedName>
        <fullName evidence="3">Zn(2)-C6 fungal-type domain-containing protein</fullName>
    </recommendedName>
</protein>
<dbReference type="PANTHER" id="PTHR47657:SF14">
    <property type="entry name" value="ZN(2)-C6 FUNGAL-TYPE DOMAIN-CONTAINING PROTEIN"/>
    <property type="match status" value="1"/>
</dbReference>
<feature type="region of interest" description="Disordered" evidence="2">
    <location>
        <begin position="1"/>
        <end position="20"/>
    </location>
</feature>
<evidence type="ECO:0000256" key="1">
    <source>
        <dbReference type="ARBA" id="ARBA00023242"/>
    </source>
</evidence>
<dbReference type="AlphaFoldDB" id="A0A9P4YCE4"/>
<dbReference type="EMBL" id="MU032344">
    <property type="protein sequence ID" value="KAF3770773.1"/>
    <property type="molecule type" value="Genomic_DNA"/>
</dbReference>
<dbReference type="OrthoDB" id="648861at2759"/>
<dbReference type="Proteomes" id="UP000803844">
    <property type="component" value="Unassembled WGS sequence"/>
</dbReference>
<dbReference type="SMART" id="SM00066">
    <property type="entry name" value="GAL4"/>
    <property type="match status" value="1"/>
</dbReference>
<accession>A0A9P4YCE4</accession>
<dbReference type="GO" id="GO:0008270">
    <property type="term" value="F:zinc ion binding"/>
    <property type="evidence" value="ECO:0007669"/>
    <property type="project" value="InterPro"/>
</dbReference>
<feature type="domain" description="Zn(2)-C6 fungal-type" evidence="3">
    <location>
        <begin position="16"/>
        <end position="58"/>
    </location>
</feature>
<evidence type="ECO:0000259" key="3">
    <source>
        <dbReference type="SMART" id="SM00066"/>
    </source>
</evidence>
<evidence type="ECO:0000256" key="2">
    <source>
        <dbReference type="SAM" id="MobiDB-lite"/>
    </source>
</evidence>
<reference evidence="4" key="1">
    <citation type="journal article" date="2020" name="Phytopathology">
        <title>Genome sequence of the chestnut blight fungus Cryphonectria parasitica EP155: A fundamental resource for an archetypical invasive plant pathogen.</title>
        <authorList>
            <person name="Crouch J.A."/>
            <person name="Dawe A."/>
            <person name="Aerts A."/>
            <person name="Barry K."/>
            <person name="Churchill A.C.L."/>
            <person name="Grimwood J."/>
            <person name="Hillman B."/>
            <person name="Milgroom M.G."/>
            <person name="Pangilinan J."/>
            <person name="Smith M."/>
            <person name="Salamov A."/>
            <person name="Schmutz J."/>
            <person name="Yadav J."/>
            <person name="Grigoriev I.V."/>
            <person name="Nuss D."/>
        </authorList>
    </citation>
    <scope>NUCLEOTIDE SEQUENCE</scope>
    <source>
        <strain evidence="4">EP155</strain>
    </source>
</reference>
<keyword evidence="5" id="KW-1185">Reference proteome</keyword>
<dbReference type="SUPFAM" id="SSF57701">
    <property type="entry name" value="Zn2/Cys6 DNA-binding domain"/>
    <property type="match status" value="1"/>
</dbReference>
<gene>
    <name evidence="4" type="ORF">M406DRAFT_247203</name>
</gene>
<dbReference type="InterPro" id="IPR052400">
    <property type="entry name" value="Zn2-C6_fungal_TF"/>
</dbReference>
<dbReference type="GeneID" id="63833584"/>
<dbReference type="GO" id="GO:0000981">
    <property type="term" value="F:DNA-binding transcription factor activity, RNA polymerase II-specific"/>
    <property type="evidence" value="ECO:0007669"/>
    <property type="project" value="InterPro"/>
</dbReference>
<dbReference type="PANTHER" id="PTHR47657">
    <property type="entry name" value="STEROL REGULATORY ELEMENT-BINDING PROTEIN ECM22"/>
    <property type="match status" value="1"/>
</dbReference>
<organism evidence="4 5">
    <name type="scientific">Cryphonectria parasitica (strain ATCC 38755 / EP155)</name>
    <dbReference type="NCBI Taxonomy" id="660469"/>
    <lineage>
        <taxon>Eukaryota</taxon>
        <taxon>Fungi</taxon>
        <taxon>Dikarya</taxon>
        <taxon>Ascomycota</taxon>
        <taxon>Pezizomycotina</taxon>
        <taxon>Sordariomycetes</taxon>
        <taxon>Sordariomycetidae</taxon>
        <taxon>Diaporthales</taxon>
        <taxon>Cryphonectriaceae</taxon>
        <taxon>Cryphonectria-Endothia species complex</taxon>
        <taxon>Cryphonectria</taxon>
    </lineage>
</organism>
<sequence length="488" mass="54593">MRPQPTRHAGPRLYHKKSRMGCARCKARRVKVAKPSCGGCSRHQVECVYPPSPASSLQSLPRGAASRPPQVQPAETHAGAGVGDSSSSIDLWITHHDSSSSPVWGENSPPSGHRDDSNRSQSVASNCSSSHTGDSSSAVHEANDYLSSLTDPEVLEIPESRERRMWELRLMHNYLSNQAQQFAKAKATAFHGQQPTPGVALTDEDFIWGRDMPRLAFENDSILYNMLASSALEMWTRTTDPHEKEQLRLLQQKYIAMALRQQRLAVGNLSGDNADMVCMAALTILLNSFALVQTLDLTPWQPPVDWLRMGKGAGAVLTIATGYIGATGNDRITRFIKSGPKMDPPSVFAPENRTHLTWLLENDRGSTTNVGDFEFENNKTALDIYNKILSYIGSVQKAIADKEPIYFVCRRLIGFTMYCPELYHGLLVQRRPRAMITLAHFFKLWIPYDDLWMIGKTGENQVRGIFETLPPEWKHKVAPIFDEYNLEP</sequence>
<feature type="region of interest" description="Disordered" evidence="2">
    <location>
        <begin position="51"/>
        <end position="141"/>
    </location>
</feature>
<dbReference type="CDD" id="cd00067">
    <property type="entry name" value="GAL4"/>
    <property type="match status" value="1"/>
</dbReference>
<dbReference type="RefSeq" id="XP_040781734.1">
    <property type="nucleotide sequence ID" value="XM_040916455.1"/>
</dbReference>
<dbReference type="InterPro" id="IPR001138">
    <property type="entry name" value="Zn2Cys6_DnaBD"/>
</dbReference>
<feature type="compositionally biased region" description="Basic residues" evidence="2">
    <location>
        <begin position="9"/>
        <end position="20"/>
    </location>
</feature>
<dbReference type="InterPro" id="IPR036864">
    <property type="entry name" value="Zn2-C6_fun-type_DNA-bd_sf"/>
</dbReference>
<feature type="compositionally biased region" description="Polar residues" evidence="2">
    <location>
        <begin position="119"/>
        <end position="138"/>
    </location>
</feature>